<protein>
    <submittedName>
        <fullName evidence="1">Uncharacterized protein</fullName>
    </submittedName>
</protein>
<keyword evidence="2" id="KW-1185">Reference proteome</keyword>
<evidence type="ECO:0000313" key="2">
    <source>
        <dbReference type="Proteomes" id="UP000800200"/>
    </source>
</evidence>
<dbReference type="EMBL" id="ML994614">
    <property type="protein sequence ID" value="KAF2192986.1"/>
    <property type="molecule type" value="Genomic_DNA"/>
</dbReference>
<dbReference type="Proteomes" id="UP000800200">
    <property type="component" value="Unassembled WGS sequence"/>
</dbReference>
<evidence type="ECO:0000313" key="1">
    <source>
        <dbReference type="EMBL" id="KAF2192986.1"/>
    </source>
</evidence>
<dbReference type="AlphaFoldDB" id="A0A6A6ESW7"/>
<accession>A0A6A6ESW7</accession>
<name>A0A6A6ESW7_9PEZI</name>
<gene>
    <name evidence="1" type="ORF">K469DRAFT_281494</name>
</gene>
<organism evidence="1 2">
    <name type="scientific">Zopfia rhizophila CBS 207.26</name>
    <dbReference type="NCBI Taxonomy" id="1314779"/>
    <lineage>
        <taxon>Eukaryota</taxon>
        <taxon>Fungi</taxon>
        <taxon>Dikarya</taxon>
        <taxon>Ascomycota</taxon>
        <taxon>Pezizomycotina</taxon>
        <taxon>Dothideomycetes</taxon>
        <taxon>Dothideomycetes incertae sedis</taxon>
        <taxon>Zopfiaceae</taxon>
        <taxon>Zopfia</taxon>
    </lineage>
</organism>
<sequence length="127" mass="15162">MYELAFFYFFKLCSERAGKPVKWHHLHSEGWYSTTLDMCSKQIGGFGSYLSSINPQHRDWRWQLRSCTRFYKVHFIRSINNAVSNSKYTKDSPRGRIRALLNAKTPEEYHHLCELLMVKEEDLRIRA</sequence>
<proteinExistence type="predicted"/>
<dbReference type="OrthoDB" id="3940819at2759"/>
<reference evidence="1" key="1">
    <citation type="journal article" date="2020" name="Stud. Mycol.">
        <title>101 Dothideomycetes genomes: a test case for predicting lifestyles and emergence of pathogens.</title>
        <authorList>
            <person name="Haridas S."/>
            <person name="Albert R."/>
            <person name="Binder M."/>
            <person name="Bloem J."/>
            <person name="Labutti K."/>
            <person name="Salamov A."/>
            <person name="Andreopoulos B."/>
            <person name="Baker S."/>
            <person name="Barry K."/>
            <person name="Bills G."/>
            <person name="Bluhm B."/>
            <person name="Cannon C."/>
            <person name="Castanera R."/>
            <person name="Culley D."/>
            <person name="Daum C."/>
            <person name="Ezra D."/>
            <person name="Gonzalez J."/>
            <person name="Henrissat B."/>
            <person name="Kuo A."/>
            <person name="Liang C."/>
            <person name="Lipzen A."/>
            <person name="Lutzoni F."/>
            <person name="Magnuson J."/>
            <person name="Mondo S."/>
            <person name="Nolan M."/>
            <person name="Ohm R."/>
            <person name="Pangilinan J."/>
            <person name="Park H.-J."/>
            <person name="Ramirez L."/>
            <person name="Alfaro M."/>
            <person name="Sun H."/>
            <person name="Tritt A."/>
            <person name="Yoshinaga Y."/>
            <person name="Zwiers L.-H."/>
            <person name="Turgeon B."/>
            <person name="Goodwin S."/>
            <person name="Spatafora J."/>
            <person name="Crous P."/>
            <person name="Grigoriev I."/>
        </authorList>
    </citation>
    <scope>NUCLEOTIDE SEQUENCE</scope>
    <source>
        <strain evidence="1">CBS 207.26</strain>
    </source>
</reference>